<sequence>MDLSFQLFSARNYPLDEVLKTVGALGYKYVEGYGGLDYAATDGGLGGLYGDLPGLKAQMDANGLSMPTAHVGLDLLEQPERALQIAEVLDTKAFMCPWLAPDQRPATAAGWQSFGEKLAALSEPFTKAGITFGYHNHDFEFAALPDGRYPMDVLLAAAPDISAEVDIAWIYRGNADPFPWLKANGDRIFAVHVKDLAPEGENADEDGWADVGHGRLPWQDLLKYVKAHTKARYFVAEHDNPSDVSRFAKRSIAAVNSFGV</sequence>
<reference evidence="2 3" key="1">
    <citation type="submission" date="2023-02" db="EMBL/GenBank/DDBJ databases">
        <title>Devosia algicola sp. nov., isolated from the phycosphere of marine algae.</title>
        <authorList>
            <person name="Kim J.M."/>
            <person name="Lee J.K."/>
            <person name="Choi B.J."/>
            <person name="Bayburt H."/>
            <person name="Jeon C.O."/>
        </authorList>
    </citation>
    <scope>NUCLEOTIDE SEQUENCE [LARGE SCALE GENOMIC DNA]</scope>
    <source>
        <strain evidence="2 3">G20-9</strain>
    </source>
</reference>
<keyword evidence="2" id="KW-0413">Isomerase</keyword>
<dbReference type="PANTHER" id="PTHR12110:SF41">
    <property type="entry name" value="INOSOSE DEHYDRATASE"/>
    <property type="match status" value="1"/>
</dbReference>
<name>A0ABY7YQZ2_9HYPH</name>
<evidence type="ECO:0000313" key="2">
    <source>
        <dbReference type="EMBL" id="WDR03607.1"/>
    </source>
</evidence>
<dbReference type="InterPro" id="IPR036237">
    <property type="entry name" value="Xyl_isomerase-like_sf"/>
</dbReference>
<dbReference type="Gene3D" id="3.20.20.150">
    <property type="entry name" value="Divalent-metal-dependent TIM barrel enzymes"/>
    <property type="match status" value="1"/>
</dbReference>
<dbReference type="RefSeq" id="WP_282219997.1">
    <property type="nucleotide sequence ID" value="NZ_CP118246.1"/>
</dbReference>
<keyword evidence="3" id="KW-1185">Reference proteome</keyword>
<proteinExistence type="predicted"/>
<evidence type="ECO:0000313" key="3">
    <source>
        <dbReference type="Proteomes" id="UP001220530"/>
    </source>
</evidence>
<dbReference type="EMBL" id="CP118246">
    <property type="protein sequence ID" value="WDR03607.1"/>
    <property type="molecule type" value="Genomic_DNA"/>
</dbReference>
<dbReference type="InterPro" id="IPR050312">
    <property type="entry name" value="IolE/XylAMocC-like"/>
</dbReference>
<dbReference type="PANTHER" id="PTHR12110">
    <property type="entry name" value="HYDROXYPYRUVATE ISOMERASE"/>
    <property type="match status" value="1"/>
</dbReference>
<accession>A0ABY7YQZ2</accession>
<feature type="domain" description="Xylose isomerase-like TIM barrel" evidence="1">
    <location>
        <begin position="53"/>
        <end position="242"/>
    </location>
</feature>
<evidence type="ECO:0000259" key="1">
    <source>
        <dbReference type="Pfam" id="PF01261"/>
    </source>
</evidence>
<protein>
    <submittedName>
        <fullName evidence="2">Sugar phosphate isomerase/epimerase</fullName>
    </submittedName>
</protein>
<dbReference type="InterPro" id="IPR013022">
    <property type="entry name" value="Xyl_isomerase-like_TIM-brl"/>
</dbReference>
<dbReference type="GO" id="GO:0016853">
    <property type="term" value="F:isomerase activity"/>
    <property type="evidence" value="ECO:0007669"/>
    <property type="project" value="UniProtKB-KW"/>
</dbReference>
<dbReference type="SUPFAM" id="SSF51658">
    <property type="entry name" value="Xylose isomerase-like"/>
    <property type="match status" value="1"/>
</dbReference>
<gene>
    <name evidence="2" type="ORF">PSQ19_05915</name>
</gene>
<dbReference type="Pfam" id="PF01261">
    <property type="entry name" value="AP_endonuc_2"/>
    <property type="match status" value="1"/>
</dbReference>
<organism evidence="2 3">
    <name type="scientific">Devosia algicola</name>
    <dbReference type="NCBI Taxonomy" id="3026418"/>
    <lineage>
        <taxon>Bacteria</taxon>
        <taxon>Pseudomonadati</taxon>
        <taxon>Pseudomonadota</taxon>
        <taxon>Alphaproteobacteria</taxon>
        <taxon>Hyphomicrobiales</taxon>
        <taxon>Devosiaceae</taxon>
        <taxon>Devosia</taxon>
    </lineage>
</organism>
<dbReference type="Proteomes" id="UP001220530">
    <property type="component" value="Chromosome"/>
</dbReference>